<feature type="domain" description="Glycoside hydrolase family 2 immunoglobulin-like beta-sandwich" evidence="4">
    <location>
        <begin position="211"/>
        <end position="312"/>
    </location>
</feature>
<evidence type="ECO:0000259" key="8">
    <source>
        <dbReference type="Pfam" id="PF22666"/>
    </source>
</evidence>
<feature type="domain" description="Glycoside hydrolase family 2 catalytic" evidence="5">
    <location>
        <begin position="315"/>
        <end position="453"/>
    </location>
</feature>
<evidence type="ECO:0000259" key="7">
    <source>
        <dbReference type="Pfam" id="PF18565"/>
    </source>
</evidence>
<dbReference type="Gene3D" id="2.60.120.260">
    <property type="entry name" value="Galactose-binding domain-like"/>
    <property type="match status" value="1"/>
</dbReference>
<feature type="domain" description="Glycoside hydrolase family 2" evidence="7">
    <location>
        <begin position="697"/>
        <end position="795"/>
    </location>
</feature>
<dbReference type="PANTHER" id="PTHR42732:SF1">
    <property type="entry name" value="BETA-MANNOSIDASE"/>
    <property type="match status" value="1"/>
</dbReference>
<evidence type="ECO:0000313" key="10">
    <source>
        <dbReference type="Proteomes" id="UP001597546"/>
    </source>
</evidence>
<dbReference type="SUPFAM" id="SSF51445">
    <property type="entry name" value="(Trans)glycosidases"/>
    <property type="match status" value="1"/>
</dbReference>
<dbReference type="RefSeq" id="WP_379045486.1">
    <property type="nucleotide sequence ID" value="NZ_JBHSKW010000055.1"/>
</dbReference>
<proteinExistence type="inferred from homology"/>
<dbReference type="InterPro" id="IPR006103">
    <property type="entry name" value="Glyco_hydro_2_cat"/>
</dbReference>
<keyword evidence="2" id="KW-0378">Hydrolase</keyword>
<dbReference type="Pfam" id="PF22666">
    <property type="entry name" value="Glyco_hydro_2_N2"/>
    <property type="match status" value="1"/>
</dbReference>
<dbReference type="InterPro" id="IPR013783">
    <property type="entry name" value="Ig-like_fold"/>
</dbReference>
<organism evidence="9 10">
    <name type="scientific">Pedobacter alpinus</name>
    <dbReference type="NCBI Taxonomy" id="1590643"/>
    <lineage>
        <taxon>Bacteria</taxon>
        <taxon>Pseudomonadati</taxon>
        <taxon>Bacteroidota</taxon>
        <taxon>Sphingobacteriia</taxon>
        <taxon>Sphingobacteriales</taxon>
        <taxon>Sphingobacteriaceae</taxon>
        <taxon>Pedobacter</taxon>
    </lineage>
</organism>
<dbReference type="Gene3D" id="2.60.40.10">
    <property type="entry name" value="Immunoglobulins"/>
    <property type="match status" value="3"/>
</dbReference>
<dbReference type="InterPro" id="IPR017853">
    <property type="entry name" value="GH"/>
</dbReference>
<dbReference type="InterPro" id="IPR051913">
    <property type="entry name" value="GH2_Domain-Containing"/>
</dbReference>
<dbReference type="InterPro" id="IPR008979">
    <property type="entry name" value="Galactose-bd-like_sf"/>
</dbReference>
<evidence type="ECO:0000256" key="3">
    <source>
        <dbReference type="ARBA" id="ARBA00023295"/>
    </source>
</evidence>
<sequence length="987" mass="110916">MKKIILLISILALTIVMQIVKAQVREKYNFNPEWKLKVFDDSLAAQPNYNDNDWQTITLPQAWNEDDAFQKPIDKHSTGISWYRKHFKIPADAANGKVLLEFEGVRFGTEIWINGKFAGIHENGVMAFGIDATPFLNPANQENVIALRIDNSWNYHEKATNSTWQWNNKNFNANYGGMPKNVWLHTTGNVYQTLPLFSNLGTTGTYIYASTIDVSKKSAKINIESQVRNESAQAKSIVLETEVLDLEGKSVATFTSSTQSISAGETQEIKSSSNLKNLEFWSWGYGYLYTVITRIKADNQTIDEVKTKTGFRKTEFKDGMIYLNDRVLVMKGYAQRTSNEWPAVGMSVPAWLSDYSNKLMVESNANLVRWMHVTPWKQDVESSDRVGLIQAMPAGDAESDVSGRRWEQRKELMRDAIIYNRNNPSIIFYECGNESISDAHMAEMKEIKYKYDPNGGRAIGSREMLNSKVSEYGGEMLYINKSDTQPLWAMEYSRDEGLRKYWDDFTQPFHKNGAGPLYNNQDASSYNRNQDTHAIENIIRWNEFWVQRPGTGKRVSSGGVNIVFSDTNTHYRGEENYRRSGEVDAMRIPKDGFFTHKVMWDGWVDANPKGMHMIGHWNYTDSVVKDQYVVSAAPKVELFLNGKSLGFGERSENFLFTFPKVKWEAGTLKSISYDEKGKQIAEKSLVTAKAAQKLKLTLMQSPTGFKADGADLVLVEVEVIDENGQRCPTALNMINFNLEGPAEWKGGIAQGPNNYILSQSLPVEGGVNRVLIRSALASGKIKLTATSDKLEKAVLEFESKPIEVKDGLSKFFPADGLTPNLERGPTPKGASFTPSRETLQIVNATAGANDKDVKASFDNNELSSWTNDGKLSTAWITYELAKKSRVDEVILKLNGFRTRQYPIKIMVDGKEVFNGLTDRSLGYVLVKCKPMVGSKVSIYLVDDSLADNKPQMVEMNGKNLDDGNSPALNAKGSLAIIEAEIYKSLIK</sequence>
<dbReference type="Gene3D" id="3.20.20.80">
    <property type="entry name" value="Glycosidases"/>
    <property type="match status" value="1"/>
</dbReference>
<dbReference type="EMBL" id="JBHULV010000036">
    <property type="protein sequence ID" value="MFD2732208.1"/>
    <property type="molecule type" value="Genomic_DNA"/>
</dbReference>
<evidence type="ECO:0000256" key="2">
    <source>
        <dbReference type="ARBA" id="ARBA00022801"/>
    </source>
</evidence>
<dbReference type="SUPFAM" id="SSF49303">
    <property type="entry name" value="beta-Galactosidase/glucuronidase domain"/>
    <property type="match status" value="1"/>
</dbReference>
<dbReference type="PANTHER" id="PTHR42732">
    <property type="entry name" value="BETA-GALACTOSIDASE"/>
    <property type="match status" value="1"/>
</dbReference>
<keyword evidence="10" id="KW-1185">Reference proteome</keyword>
<gene>
    <name evidence="9" type="ORF">ACFSSE_10885</name>
</gene>
<reference evidence="10" key="1">
    <citation type="journal article" date="2019" name="Int. J. Syst. Evol. Microbiol.">
        <title>The Global Catalogue of Microorganisms (GCM) 10K type strain sequencing project: providing services to taxonomists for standard genome sequencing and annotation.</title>
        <authorList>
            <consortium name="The Broad Institute Genomics Platform"/>
            <consortium name="The Broad Institute Genome Sequencing Center for Infectious Disease"/>
            <person name="Wu L."/>
            <person name="Ma J."/>
        </authorList>
    </citation>
    <scope>NUCLEOTIDE SEQUENCE [LARGE SCALE GENOMIC DNA]</scope>
    <source>
        <strain evidence="10">KCTC 42456</strain>
    </source>
</reference>
<evidence type="ECO:0000256" key="1">
    <source>
        <dbReference type="ARBA" id="ARBA00007401"/>
    </source>
</evidence>
<dbReference type="Pfam" id="PF16355">
    <property type="entry name" value="DUF4982"/>
    <property type="match status" value="1"/>
</dbReference>
<protein>
    <submittedName>
        <fullName evidence="9">Sugar-binding domain-containing protein</fullName>
    </submittedName>
</protein>
<evidence type="ECO:0000259" key="6">
    <source>
        <dbReference type="Pfam" id="PF16355"/>
    </source>
</evidence>
<dbReference type="InterPro" id="IPR036156">
    <property type="entry name" value="Beta-gal/glucu_dom_sf"/>
</dbReference>
<dbReference type="InterPro" id="IPR032311">
    <property type="entry name" value="DUF4982"/>
</dbReference>
<dbReference type="Pfam" id="PF00703">
    <property type="entry name" value="Glyco_hydro_2"/>
    <property type="match status" value="1"/>
</dbReference>
<dbReference type="Pfam" id="PF18565">
    <property type="entry name" value="Glyco_hydro2_C5"/>
    <property type="match status" value="1"/>
</dbReference>
<evidence type="ECO:0000313" key="9">
    <source>
        <dbReference type="EMBL" id="MFD2732208.1"/>
    </source>
</evidence>
<comment type="caution">
    <text evidence="9">The sequence shown here is derived from an EMBL/GenBank/DDBJ whole genome shotgun (WGS) entry which is preliminary data.</text>
</comment>
<feature type="domain" description="DUF4982" evidence="6">
    <location>
        <begin position="628"/>
        <end position="681"/>
    </location>
</feature>
<name>A0ABW5TT26_9SPHI</name>
<accession>A0ABW5TT26</accession>
<dbReference type="SUPFAM" id="SSF49785">
    <property type="entry name" value="Galactose-binding domain-like"/>
    <property type="match status" value="1"/>
</dbReference>
<feature type="domain" description="Beta-mannosidase-like galactose-binding" evidence="8">
    <location>
        <begin position="82"/>
        <end position="168"/>
    </location>
</feature>
<evidence type="ECO:0000259" key="4">
    <source>
        <dbReference type="Pfam" id="PF00703"/>
    </source>
</evidence>
<dbReference type="InterPro" id="IPR040605">
    <property type="entry name" value="Glyco_hydro2_dom5"/>
</dbReference>
<dbReference type="Pfam" id="PF02836">
    <property type="entry name" value="Glyco_hydro_2_C"/>
    <property type="match status" value="1"/>
</dbReference>
<dbReference type="InterPro" id="IPR006102">
    <property type="entry name" value="Ig-like_GH2"/>
</dbReference>
<comment type="similarity">
    <text evidence="1">Belongs to the glycosyl hydrolase 2 family.</text>
</comment>
<dbReference type="InterPro" id="IPR054593">
    <property type="entry name" value="Beta-mannosidase-like_N2"/>
</dbReference>
<dbReference type="Proteomes" id="UP001597546">
    <property type="component" value="Unassembled WGS sequence"/>
</dbReference>
<keyword evidence="3" id="KW-0326">Glycosidase</keyword>
<evidence type="ECO:0000259" key="5">
    <source>
        <dbReference type="Pfam" id="PF02836"/>
    </source>
</evidence>